<dbReference type="GO" id="GO:0046872">
    <property type="term" value="F:metal ion binding"/>
    <property type="evidence" value="ECO:0007669"/>
    <property type="project" value="UniProtKB-KW"/>
</dbReference>
<organism evidence="4 5">
    <name type="scientific">Acropora cervicornis</name>
    <name type="common">Staghorn coral</name>
    <dbReference type="NCBI Taxonomy" id="6130"/>
    <lineage>
        <taxon>Eukaryota</taxon>
        <taxon>Metazoa</taxon>
        <taxon>Cnidaria</taxon>
        <taxon>Anthozoa</taxon>
        <taxon>Hexacorallia</taxon>
        <taxon>Scleractinia</taxon>
        <taxon>Astrocoeniina</taxon>
        <taxon>Acroporidae</taxon>
        <taxon>Acropora</taxon>
    </lineage>
</organism>
<dbReference type="GO" id="GO:0005739">
    <property type="term" value="C:mitochondrion"/>
    <property type="evidence" value="ECO:0007669"/>
    <property type="project" value="TreeGrafter"/>
</dbReference>
<gene>
    <name evidence="4" type="ORF">P5673_029708</name>
</gene>
<evidence type="ECO:0000313" key="5">
    <source>
        <dbReference type="Proteomes" id="UP001249851"/>
    </source>
</evidence>
<reference evidence="4" key="1">
    <citation type="journal article" date="2023" name="G3 (Bethesda)">
        <title>Whole genome assembly and annotation of the endangered Caribbean coral Acropora cervicornis.</title>
        <authorList>
            <person name="Selwyn J.D."/>
            <person name="Vollmer S.V."/>
        </authorList>
    </citation>
    <scope>NUCLEOTIDE SEQUENCE</scope>
    <source>
        <strain evidence="4">K2</strain>
    </source>
</reference>
<protein>
    <submittedName>
        <fullName evidence="4">2-aminoethanethiol dioxygenase</fullName>
    </submittedName>
</protein>
<dbReference type="Gene3D" id="2.60.120.10">
    <property type="entry name" value="Jelly Rolls"/>
    <property type="match status" value="1"/>
</dbReference>
<evidence type="ECO:0000256" key="2">
    <source>
        <dbReference type="ARBA" id="ARBA00023002"/>
    </source>
</evidence>
<evidence type="ECO:0000256" key="3">
    <source>
        <dbReference type="ARBA" id="ARBA00023004"/>
    </source>
</evidence>
<dbReference type="GO" id="GO:0016702">
    <property type="term" value="F:oxidoreductase activity, acting on single donors with incorporation of molecular oxygen, incorporation of two atoms of oxygen"/>
    <property type="evidence" value="ECO:0007669"/>
    <property type="project" value="InterPro"/>
</dbReference>
<keyword evidence="3" id="KW-0408">Iron</keyword>
<name>A0AAD9UU36_ACRCE</name>
<comment type="caution">
    <text evidence="4">The sequence shown here is derived from an EMBL/GenBank/DDBJ whole genome shotgun (WGS) entry which is preliminary data.</text>
</comment>
<evidence type="ECO:0000313" key="4">
    <source>
        <dbReference type="EMBL" id="KAK2549737.1"/>
    </source>
</evidence>
<sequence>MAARIQGIARHALSTFMIGETAVFSSNFEKLKTLLDGITAEDINLVVGTSKERSNGSYSKAPATHVSIFECPFFTLAVFILKKGCSIPLHDHPGMFGLCKVVHGQITVVSYDIQTEPSSNGKVDNFSKHQFHTHFKQRPVRCKKSIQTLDQNSETCVLTPTSNNHHSIHNFGTEPTAFIDILAPPYAQEKGRDCTYFRECNPPLNQVSTIVMDSCDSWITEIPPPLDFFCDTQPYRGPVVNLEIISQPPE</sequence>
<dbReference type="CDD" id="cd20289">
    <property type="entry name" value="cupin_ADO"/>
    <property type="match status" value="1"/>
</dbReference>
<dbReference type="EMBL" id="JARQWQ010000121">
    <property type="protein sequence ID" value="KAK2549737.1"/>
    <property type="molecule type" value="Genomic_DNA"/>
</dbReference>
<dbReference type="PANTHER" id="PTHR22966">
    <property type="entry name" value="2-AMINOETHANETHIOL DIOXYGENASE"/>
    <property type="match status" value="1"/>
</dbReference>
<dbReference type="PANTHER" id="PTHR22966:SF61">
    <property type="entry name" value="2-AMINOETHANETHIOL DIOXYGENASE"/>
    <property type="match status" value="1"/>
</dbReference>
<dbReference type="Proteomes" id="UP001249851">
    <property type="component" value="Unassembled WGS sequence"/>
</dbReference>
<reference evidence="4" key="2">
    <citation type="journal article" date="2023" name="Science">
        <title>Genomic signatures of disease resistance in endangered staghorn corals.</title>
        <authorList>
            <person name="Vollmer S.V."/>
            <person name="Selwyn J.D."/>
            <person name="Despard B.A."/>
            <person name="Roesel C.L."/>
        </authorList>
    </citation>
    <scope>NUCLEOTIDE SEQUENCE</scope>
    <source>
        <strain evidence="4">K2</strain>
    </source>
</reference>
<proteinExistence type="predicted"/>
<dbReference type="AlphaFoldDB" id="A0AAD9UU36"/>
<keyword evidence="5" id="KW-1185">Reference proteome</keyword>
<accession>A0AAD9UU36</accession>
<keyword evidence="4" id="KW-0223">Dioxygenase</keyword>
<dbReference type="InterPro" id="IPR014710">
    <property type="entry name" value="RmlC-like_jellyroll"/>
</dbReference>
<dbReference type="Pfam" id="PF07847">
    <property type="entry name" value="PCO_ADO"/>
    <property type="match status" value="1"/>
</dbReference>
<dbReference type="SUPFAM" id="SSF51182">
    <property type="entry name" value="RmlC-like cupins"/>
    <property type="match status" value="1"/>
</dbReference>
<dbReference type="InterPro" id="IPR011051">
    <property type="entry name" value="RmlC_Cupin_sf"/>
</dbReference>
<keyword evidence="2" id="KW-0560">Oxidoreductase</keyword>
<evidence type="ECO:0000256" key="1">
    <source>
        <dbReference type="ARBA" id="ARBA00022723"/>
    </source>
</evidence>
<keyword evidence="1" id="KW-0479">Metal-binding</keyword>
<dbReference type="InterPro" id="IPR012864">
    <property type="entry name" value="PCO/ADO"/>
</dbReference>